<dbReference type="PANTHER" id="PTHR22930:SF228">
    <property type="entry name" value="PROTEIN ALP1-LIKE"/>
    <property type="match status" value="1"/>
</dbReference>
<evidence type="ECO:0000256" key="1">
    <source>
        <dbReference type="ARBA" id="ARBA00001968"/>
    </source>
</evidence>
<keyword evidence="5" id="KW-0479">Metal-binding</keyword>
<dbReference type="PANTHER" id="PTHR22930">
    <property type="match status" value="1"/>
</dbReference>
<dbReference type="InterPro" id="IPR027806">
    <property type="entry name" value="HARBI1_dom"/>
</dbReference>
<name>A0A7J7FUY9_CAMSI</name>
<evidence type="ECO:0008006" key="12">
    <source>
        <dbReference type="Google" id="ProtNLM"/>
    </source>
</evidence>
<dbReference type="GO" id="GO:0004518">
    <property type="term" value="F:nuclease activity"/>
    <property type="evidence" value="ECO:0007669"/>
    <property type="project" value="UniProtKB-KW"/>
</dbReference>
<evidence type="ECO:0000313" key="10">
    <source>
        <dbReference type="EMBL" id="KAF5931937.1"/>
    </source>
</evidence>
<dbReference type="GO" id="GO:0005634">
    <property type="term" value="C:nucleus"/>
    <property type="evidence" value="ECO:0007669"/>
    <property type="project" value="UniProtKB-SubCell"/>
</dbReference>
<dbReference type="GO" id="GO:0046872">
    <property type="term" value="F:metal ion binding"/>
    <property type="evidence" value="ECO:0007669"/>
    <property type="project" value="UniProtKB-KW"/>
</dbReference>
<keyword evidence="6" id="KW-0378">Hydrolase</keyword>
<comment type="cofactor">
    <cofactor evidence="1">
        <name>a divalent metal cation</name>
        <dbReference type="ChEBI" id="CHEBI:60240"/>
    </cofactor>
</comment>
<keyword evidence="11" id="KW-1185">Reference proteome</keyword>
<sequence>MNEDAMNPWDGSNHDEITEMLNQMAVQVQQEQNCTFLQACQWATEWYEKHMNKTPCRTSILTGNAWICELYAGHMGRFEENVCMPKEVFAALCETLVNDFGLQVLQRPHGLAVEESIAMFMHVLKGKQNREIQERFQHSGETVSRHVHKDCIGAIDGTHVSAWVTGPDTATYFGSMHDSRIFNEILTNDNVPFPHPDEDKYYLVDSGYANRIGYLALFKGHRYHQQEFRRIARNAMAKTPRELFNKVHSSLRSVVERTFGNPTTVQPICDEEEAMTIVNAIPEVEHDEDGLTVGDEDPHMALVRLHIRDKLCYMRNNGMLGII</sequence>
<dbReference type="Pfam" id="PF13359">
    <property type="entry name" value="DDE_Tnp_4"/>
    <property type="match status" value="1"/>
</dbReference>
<evidence type="ECO:0000256" key="3">
    <source>
        <dbReference type="ARBA" id="ARBA00006958"/>
    </source>
</evidence>
<evidence type="ECO:0000256" key="4">
    <source>
        <dbReference type="ARBA" id="ARBA00022722"/>
    </source>
</evidence>
<accession>A0A7J7FUY9</accession>
<dbReference type="AlphaFoldDB" id="A0A7J7FUY9"/>
<proteinExistence type="inferred from homology"/>
<dbReference type="Pfam" id="PF26138">
    <property type="entry name" value="DUF8040"/>
    <property type="match status" value="1"/>
</dbReference>
<dbReference type="EMBL" id="JACBKZ010000014">
    <property type="protein sequence ID" value="KAF5931937.1"/>
    <property type="molecule type" value="Genomic_DNA"/>
</dbReference>
<keyword evidence="4" id="KW-0540">Nuclease</keyword>
<feature type="domain" description="DUF8040" evidence="9">
    <location>
        <begin position="58"/>
        <end position="149"/>
    </location>
</feature>
<gene>
    <name evidence="10" type="ORF">HYC85_028108</name>
</gene>
<protein>
    <recommendedName>
        <fullName evidence="12">DDE Tnp4 domain-containing protein</fullName>
    </recommendedName>
</protein>
<dbReference type="InterPro" id="IPR058353">
    <property type="entry name" value="DUF8040"/>
</dbReference>
<feature type="domain" description="DDE Tnp4" evidence="8">
    <location>
        <begin position="171"/>
        <end position="260"/>
    </location>
</feature>
<evidence type="ECO:0000256" key="6">
    <source>
        <dbReference type="ARBA" id="ARBA00022801"/>
    </source>
</evidence>
<dbReference type="GO" id="GO:0016787">
    <property type="term" value="F:hydrolase activity"/>
    <property type="evidence" value="ECO:0007669"/>
    <property type="project" value="UniProtKB-KW"/>
</dbReference>
<evidence type="ECO:0000256" key="7">
    <source>
        <dbReference type="ARBA" id="ARBA00023242"/>
    </source>
</evidence>
<organism evidence="10 11">
    <name type="scientific">Camellia sinensis</name>
    <name type="common">Tea plant</name>
    <name type="synonym">Thea sinensis</name>
    <dbReference type="NCBI Taxonomy" id="4442"/>
    <lineage>
        <taxon>Eukaryota</taxon>
        <taxon>Viridiplantae</taxon>
        <taxon>Streptophyta</taxon>
        <taxon>Embryophyta</taxon>
        <taxon>Tracheophyta</taxon>
        <taxon>Spermatophyta</taxon>
        <taxon>Magnoliopsida</taxon>
        <taxon>eudicotyledons</taxon>
        <taxon>Gunneridae</taxon>
        <taxon>Pentapetalae</taxon>
        <taxon>asterids</taxon>
        <taxon>Ericales</taxon>
        <taxon>Theaceae</taxon>
        <taxon>Camellia</taxon>
    </lineage>
</organism>
<evidence type="ECO:0000259" key="8">
    <source>
        <dbReference type="Pfam" id="PF13359"/>
    </source>
</evidence>
<keyword evidence="7" id="KW-0539">Nucleus</keyword>
<evidence type="ECO:0000313" key="11">
    <source>
        <dbReference type="Proteomes" id="UP000593564"/>
    </source>
</evidence>
<comment type="subcellular location">
    <subcellularLocation>
        <location evidence="2">Nucleus</location>
    </subcellularLocation>
</comment>
<comment type="caution">
    <text evidence="10">The sequence shown here is derived from an EMBL/GenBank/DDBJ whole genome shotgun (WGS) entry which is preliminary data.</text>
</comment>
<evidence type="ECO:0000256" key="5">
    <source>
        <dbReference type="ARBA" id="ARBA00022723"/>
    </source>
</evidence>
<reference evidence="10 11" key="2">
    <citation type="submission" date="2020-07" db="EMBL/GenBank/DDBJ databases">
        <title>Genome assembly of wild tea tree DASZ reveals pedigree and selection history of tea varieties.</title>
        <authorList>
            <person name="Zhang W."/>
        </authorList>
    </citation>
    <scope>NUCLEOTIDE SEQUENCE [LARGE SCALE GENOMIC DNA]</scope>
    <source>
        <strain evidence="11">cv. G240</strain>
        <tissue evidence="10">Leaf</tissue>
    </source>
</reference>
<comment type="similarity">
    <text evidence="3">Belongs to the HARBI1 family.</text>
</comment>
<reference evidence="11" key="1">
    <citation type="journal article" date="2020" name="Nat. Commun.">
        <title>Genome assembly of wild tea tree DASZ reveals pedigree and selection history of tea varieties.</title>
        <authorList>
            <person name="Zhang W."/>
            <person name="Zhang Y."/>
            <person name="Qiu H."/>
            <person name="Guo Y."/>
            <person name="Wan H."/>
            <person name="Zhang X."/>
            <person name="Scossa F."/>
            <person name="Alseekh S."/>
            <person name="Zhang Q."/>
            <person name="Wang P."/>
            <person name="Xu L."/>
            <person name="Schmidt M.H."/>
            <person name="Jia X."/>
            <person name="Li D."/>
            <person name="Zhu A."/>
            <person name="Guo F."/>
            <person name="Chen W."/>
            <person name="Ni D."/>
            <person name="Usadel B."/>
            <person name="Fernie A.R."/>
            <person name="Wen W."/>
        </authorList>
    </citation>
    <scope>NUCLEOTIDE SEQUENCE [LARGE SCALE GENOMIC DNA]</scope>
    <source>
        <strain evidence="11">cv. G240</strain>
    </source>
</reference>
<dbReference type="InterPro" id="IPR045249">
    <property type="entry name" value="HARBI1-like"/>
</dbReference>
<evidence type="ECO:0000256" key="2">
    <source>
        <dbReference type="ARBA" id="ARBA00004123"/>
    </source>
</evidence>
<evidence type="ECO:0000259" key="9">
    <source>
        <dbReference type="Pfam" id="PF26138"/>
    </source>
</evidence>
<dbReference type="Proteomes" id="UP000593564">
    <property type="component" value="Unassembled WGS sequence"/>
</dbReference>